<gene>
    <name evidence="6" type="ORF">OIHEL45_00572</name>
</gene>
<sequence>MLWPACCGLREVGGYLRRGLPCVRSRVDPGPAGSKLRPTAAWSRIFKTAANIMTTHNKLAQGRSYLAIPGPSVMPEAVLSAMHRAAPNIYEGELVEMMPALAADLKLVARTEHHVAMYISNGHGAWEAALSNVIAPGDRVLVLATGRFGHGWAEMATGLGAEVEIIDFGRNAPIDLARVAERLKADRGHQIKAVMAVHVDTSSSVRNDVPGLRRLLDEEDHPALLMADCIASLGCETFEMDAWGVDVMVTASQKGLMVPPGMAFVFFNDRAEEARARLPRVSRYWDWSPRAHAEEFYQYHGGTAPTHHLYGLRTALDMIHEEGIEQVWQRHATLARAVWAAGEAWSAEGSLRFNIEDRALRSHAVTALRLQAPHATELRDWVQSNLGLTLGVGLGMALPGEPAWHGFFRLGHMGHVNGHMIMGLLGGIEAGLSALKIDHGPGALQAAAEVIGGA</sequence>
<keyword evidence="2" id="KW-0663">Pyridoxal phosphate</keyword>
<dbReference type="InterPro" id="IPR015424">
    <property type="entry name" value="PyrdxlP-dep_Trfase"/>
</dbReference>
<dbReference type="SUPFAM" id="SSF53383">
    <property type="entry name" value="PLP-dependent transferases"/>
    <property type="match status" value="1"/>
</dbReference>
<evidence type="ECO:0000259" key="5">
    <source>
        <dbReference type="Pfam" id="PF00266"/>
    </source>
</evidence>
<evidence type="ECO:0000256" key="1">
    <source>
        <dbReference type="ARBA" id="ARBA00001933"/>
    </source>
</evidence>
<evidence type="ECO:0000256" key="2">
    <source>
        <dbReference type="ARBA" id="ARBA00022898"/>
    </source>
</evidence>
<dbReference type="InterPro" id="IPR020578">
    <property type="entry name" value="Aminotrans_V_PyrdxlP_BS"/>
</dbReference>
<dbReference type="InterPro" id="IPR015422">
    <property type="entry name" value="PyrdxlP-dep_Trfase_small"/>
</dbReference>
<protein>
    <submittedName>
        <fullName evidence="6">Aminotransferase, class V</fullName>
    </submittedName>
</protein>
<dbReference type="InterPro" id="IPR015421">
    <property type="entry name" value="PyrdxlP-dep_Trfase_major"/>
</dbReference>
<comment type="caution">
    <text evidence="6">The sequence shown here is derived from an EMBL/GenBank/DDBJ whole genome shotgun (WGS) entry which is preliminary data.</text>
</comment>
<dbReference type="Gene3D" id="3.90.1150.10">
    <property type="entry name" value="Aspartate Aminotransferase, domain 1"/>
    <property type="match status" value="1"/>
</dbReference>
<reference evidence="6 7" key="1">
    <citation type="submission" date="2007-11" db="EMBL/GenBank/DDBJ databases">
        <authorList>
            <person name="Wagner-Dobler I."/>
            <person name="Ferriera S."/>
            <person name="Johnson J."/>
            <person name="Kravitz S."/>
            <person name="Beeson K."/>
            <person name="Sutton G."/>
            <person name="Rogers Y.-H."/>
            <person name="Friedman R."/>
            <person name="Frazier M."/>
            <person name="Venter J.C."/>
        </authorList>
    </citation>
    <scope>NUCLEOTIDE SEQUENCE [LARGE SCALE GENOMIC DNA]</scope>
    <source>
        <strain evidence="6 7">HEL-45</strain>
    </source>
</reference>
<evidence type="ECO:0000313" key="6">
    <source>
        <dbReference type="EMBL" id="EDQ03890.1"/>
    </source>
</evidence>
<dbReference type="EMBL" id="ABID01000006">
    <property type="protein sequence ID" value="EDQ03890.1"/>
    <property type="molecule type" value="Genomic_DNA"/>
</dbReference>
<comment type="similarity">
    <text evidence="3">Belongs to the class-V pyridoxal-phosphate-dependent aminotransferase family.</text>
</comment>
<keyword evidence="7" id="KW-1185">Reference proteome</keyword>
<feature type="domain" description="Aminotransferase class V" evidence="5">
    <location>
        <begin position="114"/>
        <end position="393"/>
    </location>
</feature>
<comment type="cofactor">
    <cofactor evidence="1 4">
        <name>pyridoxal 5'-phosphate</name>
        <dbReference type="ChEBI" id="CHEBI:597326"/>
    </cofactor>
</comment>
<keyword evidence="6" id="KW-0032">Aminotransferase</keyword>
<dbReference type="GO" id="GO:0008483">
    <property type="term" value="F:transaminase activity"/>
    <property type="evidence" value="ECO:0007669"/>
    <property type="project" value="UniProtKB-KW"/>
</dbReference>
<evidence type="ECO:0000313" key="7">
    <source>
        <dbReference type="Proteomes" id="UP000003257"/>
    </source>
</evidence>
<dbReference type="PANTHER" id="PTHR21152:SF40">
    <property type="entry name" value="ALANINE--GLYOXYLATE AMINOTRANSFERASE"/>
    <property type="match status" value="1"/>
</dbReference>
<dbReference type="PROSITE" id="PS00595">
    <property type="entry name" value="AA_TRANSFER_CLASS_5"/>
    <property type="match status" value="1"/>
</dbReference>
<evidence type="ECO:0000256" key="4">
    <source>
        <dbReference type="RuleBase" id="RU004504"/>
    </source>
</evidence>
<proteinExistence type="inferred from homology"/>
<evidence type="ECO:0000256" key="3">
    <source>
        <dbReference type="RuleBase" id="RU004075"/>
    </source>
</evidence>
<name>A0ABM9X354_9RHOB</name>
<dbReference type="PANTHER" id="PTHR21152">
    <property type="entry name" value="AMINOTRANSFERASE CLASS V"/>
    <property type="match status" value="1"/>
</dbReference>
<dbReference type="Gene3D" id="3.40.640.10">
    <property type="entry name" value="Type I PLP-dependent aspartate aminotransferase-like (Major domain)"/>
    <property type="match status" value="1"/>
</dbReference>
<dbReference type="Proteomes" id="UP000003257">
    <property type="component" value="Unassembled WGS sequence"/>
</dbReference>
<dbReference type="InterPro" id="IPR000192">
    <property type="entry name" value="Aminotrans_V_dom"/>
</dbReference>
<organism evidence="6 7">
    <name type="scientific">Sulfitobacter indolifex HEL-45</name>
    <dbReference type="NCBI Taxonomy" id="391624"/>
    <lineage>
        <taxon>Bacteria</taxon>
        <taxon>Pseudomonadati</taxon>
        <taxon>Pseudomonadota</taxon>
        <taxon>Alphaproteobacteria</taxon>
        <taxon>Rhodobacterales</taxon>
        <taxon>Roseobacteraceae</taxon>
        <taxon>Sulfitobacter</taxon>
    </lineage>
</organism>
<accession>A0ABM9X354</accession>
<dbReference type="Pfam" id="PF00266">
    <property type="entry name" value="Aminotran_5"/>
    <property type="match status" value="1"/>
</dbReference>
<keyword evidence="6" id="KW-0808">Transferase</keyword>